<dbReference type="SUPFAM" id="SSF48498">
    <property type="entry name" value="Tetracyclin repressor-like, C-terminal domain"/>
    <property type="match status" value="1"/>
</dbReference>
<dbReference type="Gene3D" id="1.10.357.10">
    <property type="entry name" value="Tetracycline Repressor, domain 2"/>
    <property type="match status" value="1"/>
</dbReference>
<dbReference type="PROSITE" id="PS50977">
    <property type="entry name" value="HTH_TETR_2"/>
    <property type="match status" value="1"/>
</dbReference>
<dbReference type="SUPFAM" id="SSF46689">
    <property type="entry name" value="Homeodomain-like"/>
    <property type="match status" value="1"/>
</dbReference>
<dbReference type="AlphaFoldDB" id="A0ABD5V131"/>
<name>A0ABD5V131_9EURY</name>
<dbReference type="Pfam" id="PF13977">
    <property type="entry name" value="TetR_C_6"/>
    <property type="match status" value="1"/>
</dbReference>
<evidence type="ECO:0000256" key="3">
    <source>
        <dbReference type="ARBA" id="ARBA00023125"/>
    </source>
</evidence>
<dbReference type="GO" id="GO:0003677">
    <property type="term" value="F:DNA binding"/>
    <property type="evidence" value="ECO:0007669"/>
    <property type="project" value="UniProtKB-UniRule"/>
</dbReference>
<keyword evidence="2" id="KW-0805">Transcription regulation</keyword>
<feature type="domain" description="HTH tetR-type" evidence="6">
    <location>
        <begin position="3"/>
        <end position="63"/>
    </location>
</feature>
<protein>
    <submittedName>
        <fullName evidence="7">TetR/AcrR family transcriptional regulator</fullName>
    </submittedName>
</protein>
<dbReference type="InterPro" id="IPR036271">
    <property type="entry name" value="Tet_transcr_reg_TetR-rel_C_sf"/>
</dbReference>
<evidence type="ECO:0000313" key="7">
    <source>
        <dbReference type="EMBL" id="MFC6905183.1"/>
    </source>
</evidence>
<comment type="caution">
    <text evidence="7">The sequence shown here is derived from an EMBL/GenBank/DDBJ whole genome shotgun (WGS) entry which is preliminary data.</text>
</comment>
<feature type="DNA-binding region" description="H-T-H motif" evidence="5">
    <location>
        <begin position="26"/>
        <end position="45"/>
    </location>
</feature>
<dbReference type="EMBL" id="JBHSXQ010000002">
    <property type="protein sequence ID" value="MFC6905183.1"/>
    <property type="molecule type" value="Genomic_DNA"/>
</dbReference>
<dbReference type="InterPro" id="IPR050109">
    <property type="entry name" value="HTH-type_TetR-like_transc_reg"/>
</dbReference>
<keyword evidence="8" id="KW-1185">Reference proteome</keyword>
<evidence type="ECO:0000259" key="6">
    <source>
        <dbReference type="PROSITE" id="PS50977"/>
    </source>
</evidence>
<dbReference type="RefSeq" id="WP_340603695.1">
    <property type="nucleotide sequence ID" value="NZ_JBBMXV010000002.1"/>
</dbReference>
<dbReference type="PANTHER" id="PTHR30055:SF234">
    <property type="entry name" value="HTH-TYPE TRANSCRIPTIONAL REGULATOR BETI"/>
    <property type="match status" value="1"/>
</dbReference>
<evidence type="ECO:0000313" key="8">
    <source>
        <dbReference type="Proteomes" id="UP001596312"/>
    </source>
</evidence>
<evidence type="ECO:0000256" key="4">
    <source>
        <dbReference type="ARBA" id="ARBA00023163"/>
    </source>
</evidence>
<organism evidence="7 8">
    <name type="scientific">Halalkalicoccus tibetensis</name>
    <dbReference type="NCBI Taxonomy" id="175632"/>
    <lineage>
        <taxon>Archaea</taxon>
        <taxon>Methanobacteriati</taxon>
        <taxon>Methanobacteriota</taxon>
        <taxon>Stenosarchaea group</taxon>
        <taxon>Halobacteria</taxon>
        <taxon>Halobacteriales</taxon>
        <taxon>Halococcaceae</taxon>
        <taxon>Halalkalicoccus</taxon>
    </lineage>
</organism>
<keyword evidence="4" id="KW-0804">Transcription</keyword>
<sequence length="199" mass="22520">MTDDSREAIMEATHRALREHGYADLTMQDIADESGKSTSLLHYHYDTKHDLLVAFVGYLIEEFEAEERGMAEKPAEERLREFVDWFVFAPGEDDRAAFHLALLELRAQAPFDEAYREQLRRSDELVRGTIVGIVEDGIESGVFRADAEPEAIARLVFATMDGARTRQATLAEAGYAAEVRDALYEHVLDDLLVDPERAE</sequence>
<dbReference type="PANTHER" id="PTHR30055">
    <property type="entry name" value="HTH-TYPE TRANSCRIPTIONAL REGULATOR RUTR"/>
    <property type="match status" value="1"/>
</dbReference>
<keyword evidence="1" id="KW-0678">Repressor</keyword>
<dbReference type="InterPro" id="IPR009057">
    <property type="entry name" value="Homeodomain-like_sf"/>
</dbReference>
<evidence type="ECO:0000256" key="1">
    <source>
        <dbReference type="ARBA" id="ARBA00022491"/>
    </source>
</evidence>
<keyword evidence="3 5" id="KW-0238">DNA-binding</keyword>
<evidence type="ECO:0000256" key="2">
    <source>
        <dbReference type="ARBA" id="ARBA00023015"/>
    </source>
</evidence>
<dbReference type="PRINTS" id="PR00455">
    <property type="entry name" value="HTHTETR"/>
</dbReference>
<reference evidence="7 8" key="1">
    <citation type="journal article" date="2019" name="Int. J. Syst. Evol. Microbiol.">
        <title>The Global Catalogue of Microorganisms (GCM) 10K type strain sequencing project: providing services to taxonomists for standard genome sequencing and annotation.</title>
        <authorList>
            <consortium name="The Broad Institute Genomics Platform"/>
            <consortium name="The Broad Institute Genome Sequencing Center for Infectious Disease"/>
            <person name="Wu L."/>
            <person name="Ma J."/>
        </authorList>
    </citation>
    <scope>NUCLEOTIDE SEQUENCE [LARGE SCALE GENOMIC DNA]</scope>
    <source>
        <strain evidence="7 8">CGMCC 1.3240</strain>
    </source>
</reference>
<gene>
    <name evidence="7" type="ORF">ACFQGH_08230</name>
</gene>
<proteinExistence type="predicted"/>
<dbReference type="Proteomes" id="UP001596312">
    <property type="component" value="Unassembled WGS sequence"/>
</dbReference>
<accession>A0ABD5V131</accession>
<evidence type="ECO:0000256" key="5">
    <source>
        <dbReference type="PROSITE-ProRule" id="PRU00335"/>
    </source>
</evidence>
<dbReference type="InterPro" id="IPR001647">
    <property type="entry name" value="HTH_TetR"/>
</dbReference>
<dbReference type="Pfam" id="PF00440">
    <property type="entry name" value="TetR_N"/>
    <property type="match status" value="1"/>
</dbReference>
<dbReference type="InterPro" id="IPR039538">
    <property type="entry name" value="BetI_C"/>
</dbReference>